<keyword evidence="8" id="KW-1185">Reference proteome</keyword>
<organism evidence="7 8">
    <name type="scientific">Microbacterium horticulturae</name>
    <dbReference type="NCBI Taxonomy" id="3028316"/>
    <lineage>
        <taxon>Bacteria</taxon>
        <taxon>Bacillati</taxon>
        <taxon>Actinomycetota</taxon>
        <taxon>Actinomycetes</taxon>
        <taxon>Micrococcales</taxon>
        <taxon>Microbacteriaceae</taxon>
        <taxon>Microbacterium</taxon>
    </lineage>
</organism>
<dbReference type="InterPro" id="IPR050416">
    <property type="entry name" value="FAD-linked_Oxidoreductase"/>
</dbReference>
<evidence type="ECO:0000256" key="2">
    <source>
        <dbReference type="ARBA" id="ARBA00005466"/>
    </source>
</evidence>
<dbReference type="InterPro" id="IPR016166">
    <property type="entry name" value="FAD-bd_PCMH"/>
</dbReference>
<keyword evidence="5" id="KW-0560">Oxidoreductase</keyword>
<evidence type="ECO:0000313" key="8">
    <source>
        <dbReference type="Proteomes" id="UP001214553"/>
    </source>
</evidence>
<dbReference type="Proteomes" id="UP001214553">
    <property type="component" value="Chromosome"/>
</dbReference>
<dbReference type="EMBL" id="CP119108">
    <property type="protein sequence ID" value="WEG08829.1"/>
    <property type="molecule type" value="Genomic_DNA"/>
</dbReference>
<gene>
    <name evidence="7" type="ORF">PU630_16555</name>
</gene>
<comment type="similarity">
    <text evidence="2">Belongs to the oxygen-dependent FAD-linked oxidoreductase family.</text>
</comment>
<dbReference type="InterPro" id="IPR016167">
    <property type="entry name" value="FAD-bd_PCMH_sub1"/>
</dbReference>
<dbReference type="PANTHER" id="PTHR42973">
    <property type="entry name" value="BINDING OXIDOREDUCTASE, PUTATIVE (AFU_ORTHOLOGUE AFUA_1G17690)-RELATED"/>
    <property type="match status" value="1"/>
</dbReference>
<dbReference type="SUPFAM" id="SSF56176">
    <property type="entry name" value="FAD-binding/transporter-associated domain-like"/>
    <property type="match status" value="1"/>
</dbReference>
<accession>A0ABY8BXA5</accession>
<dbReference type="InterPro" id="IPR006093">
    <property type="entry name" value="Oxy_OxRdtase_FAD_BS"/>
</dbReference>
<dbReference type="Gene3D" id="3.40.462.20">
    <property type="match status" value="1"/>
</dbReference>
<dbReference type="InterPro" id="IPR006094">
    <property type="entry name" value="Oxid_FAD_bind_N"/>
</dbReference>
<dbReference type="PROSITE" id="PS51387">
    <property type="entry name" value="FAD_PCMH"/>
    <property type="match status" value="1"/>
</dbReference>
<evidence type="ECO:0000256" key="3">
    <source>
        <dbReference type="ARBA" id="ARBA00022630"/>
    </source>
</evidence>
<reference evidence="7 8" key="1">
    <citation type="submission" date="2023-03" db="EMBL/GenBank/DDBJ databases">
        <title>Genome sequence of Microbacterium sp. KACC 23027.</title>
        <authorList>
            <person name="Kim S."/>
            <person name="Heo J."/>
            <person name="Kwon S.-W."/>
        </authorList>
    </citation>
    <scope>NUCLEOTIDE SEQUENCE [LARGE SCALE GENOMIC DNA]</scope>
    <source>
        <strain evidence="7 8">KACC 23027</strain>
    </source>
</reference>
<keyword evidence="3" id="KW-0285">Flavoprotein</keyword>
<dbReference type="Gene3D" id="3.30.43.10">
    <property type="entry name" value="Uridine Diphospho-n-acetylenolpyruvylglucosamine Reductase, domain 2"/>
    <property type="match status" value="1"/>
</dbReference>
<evidence type="ECO:0000256" key="4">
    <source>
        <dbReference type="ARBA" id="ARBA00022827"/>
    </source>
</evidence>
<evidence type="ECO:0000313" key="7">
    <source>
        <dbReference type="EMBL" id="WEG08829.1"/>
    </source>
</evidence>
<dbReference type="InterPro" id="IPR016169">
    <property type="entry name" value="FAD-bd_PCMH_sub2"/>
</dbReference>
<dbReference type="PANTHER" id="PTHR42973:SF39">
    <property type="entry name" value="FAD-BINDING PCMH-TYPE DOMAIN-CONTAINING PROTEIN"/>
    <property type="match status" value="1"/>
</dbReference>
<keyword evidence="4" id="KW-0274">FAD</keyword>
<dbReference type="RefSeq" id="WP_275278156.1">
    <property type="nucleotide sequence ID" value="NZ_CP119108.1"/>
</dbReference>
<name>A0ABY8BXA5_9MICO</name>
<feature type="domain" description="FAD-binding PCMH-type" evidence="6">
    <location>
        <begin position="41"/>
        <end position="213"/>
    </location>
</feature>
<dbReference type="Gene3D" id="3.30.465.10">
    <property type="match status" value="1"/>
</dbReference>
<evidence type="ECO:0000256" key="5">
    <source>
        <dbReference type="ARBA" id="ARBA00023002"/>
    </source>
</evidence>
<proteinExistence type="inferred from homology"/>
<comment type="cofactor">
    <cofactor evidence="1">
        <name>FAD</name>
        <dbReference type="ChEBI" id="CHEBI:57692"/>
    </cofactor>
</comment>
<evidence type="ECO:0000259" key="6">
    <source>
        <dbReference type="PROSITE" id="PS51387"/>
    </source>
</evidence>
<evidence type="ECO:0000256" key="1">
    <source>
        <dbReference type="ARBA" id="ARBA00001974"/>
    </source>
</evidence>
<dbReference type="Pfam" id="PF01565">
    <property type="entry name" value="FAD_binding_4"/>
    <property type="match status" value="1"/>
</dbReference>
<protein>
    <submittedName>
        <fullName evidence="7">FAD-binding oxidoreductase</fullName>
    </submittedName>
</protein>
<dbReference type="InterPro" id="IPR036318">
    <property type="entry name" value="FAD-bd_PCMH-like_sf"/>
</dbReference>
<sequence length="457" mass="46965">MTALTTADDAVARLREVLRERLFTAGDEGYDAARLPWNLVTDQRPYAVAVPRTADEVATVVQAAAASGLRIAPQATGHGAGPLRGTDLGDTIVVSLREMRDVAVDPGARTATLQGGAVWHDVLAAATPHGLTAAHGSAGDVSVVGYALGGGVSFYGRTHGLAVNGVRRARVVVADGSIVTASADENPELFWALRGGAGAFGVVVELTIDLLPYSDVFAGLMLWDGSRAADVARAWVTWTATAPETTTTSLRIMHFPPLPELPPFVSGRSVVAIDGAVLEGDAAAAEILAPLRALEPEMDTFGRIPAAALTAVHMDPPEPSAAVSEHAMLTALDDAFVDAFVTAAFAARPMISEIRHCGGAFARPAADAGAVSALEGDYLLSALTIVPVPPAVPGGLAACGAVVDAVRPWRGPGVALTFVDLPDRDVTAGFGAGAARLAALRRERDPEGIFVAAHPVG</sequence>
<dbReference type="PROSITE" id="PS00862">
    <property type="entry name" value="OX2_COVAL_FAD"/>
    <property type="match status" value="1"/>
</dbReference>